<feature type="active site" description="Nucleophile" evidence="5">
    <location>
        <position position="123"/>
    </location>
</feature>
<sequence>MALFHLLWLSSLITTAHYSNAQPSPGYYPNLRFRPVRFYHGFTNLWGPQHQWVSGDQSSVTIWLDRNSACILQTINREGFKSIQAFRNGYFAASIKLQRGYTAGVITAFYLSNNEAHPGFHDEVDMEFLGTTPGEPYTLQTNVYVRGSGDGRIIGREMKFHLWFDPTANFHSYAILWNQMELIFFVDDVPIRRYARWSAATFPQRPMWVYGSIWDASSWATDDGKYRADYRFQPFVSQFTRFVARGCTSASPPSCRPAPSSPGGFGLSLGQRVAMRWAQRRSLVYDYCRDPKRDHSLTPECRRH</sequence>
<dbReference type="Pfam" id="PF00722">
    <property type="entry name" value="Glyco_hydro_16"/>
    <property type="match status" value="1"/>
</dbReference>
<keyword evidence="6" id="KW-0961">Cell wall biogenesis/degradation</keyword>
<keyword evidence="6" id="KW-0732">Signal</keyword>
<protein>
    <recommendedName>
        <fullName evidence="6">Xyloglucan endotransglucosylase/hydrolase</fullName>
        <ecNumber evidence="6">2.4.1.207</ecNumber>
    </recommendedName>
</protein>
<dbReference type="PANTHER" id="PTHR31062">
    <property type="entry name" value="XYLOGLUCAN ENDOTRANSGLUCOSYLASE/HYDROLASE PROTEIN 8-RELATED"/>
    <property type="match status" value="1"/>
</dbReference>
<evidence type="ECO:0000256" key="1">
    <source>
        <dbReference type="ARBA" id="ARBA00022679"/>
    </source>
</evidence>
<feature type="chain" id="PRO_5033106194" description="Xyloglucan endotransglucosylase/hydrolase" evidence="6">
    <location>
        <begin position="22"/>
        <end position="304"/>
    </location>
</feature>
<dbReference type="InterPro" id="IPR000757">
    <property type="entry name" value="Beta-glucanase-like"/>
</dbReference>
<accession>A0A835Q5Z6</accession>
<dbReference type="GO" id="GO:0042546">
    <property type="term" value="P:cell wall biogenesis"/>
    <property type="evidence" value="ECO:0007669"/>
    <property type="project" value="InterPro"/>
</dbReference>
<reference evidence="8 9" key="1">
    <citation type="journal article" date="2020" name="Nat. Food">
        <title>A phased Vanilla planifolia genome enables genetic improvement of flavour and production.</title>
        <authorList>
            <person name="Hasing T."/>
            <person name="Tang H."/>
            <person name="Brym M."/>
            <person name="Khazi F."/>
            <person name="Huang T."/>
            <person name="Chambers A.H."/>
        </authorList>
    </citation>
    <scope>NUCLEOTIDE SEQUENCE [LARGE SCALE GENOMIC DNA]</scope>
    <source>
        <tissue evidence="8">Leaf</tissue>
    </source>
</reference>
<dbReference type="Gene3D" id="2.60.120.200">
    <property type="match status" value="1"/>
</dbReference>
<gene>
    <name evidence="8" type="ORF">HPP92_020443</name>
</gene>
<dbReference type="OrthoDB" id="4781at2759"/>
<evidence type="ECO:0000256" key="5">
    <source>
        <dbReference type="PIRSR" id="PIRSR005604-1"/>
    </source>
</evidence>
<dbReference type="GO" id="GO:0004553">
    <property type="term" value="F:hydrolase activity, hydrolyzing O-glycosyl compounds"/>
    <property type="evidence" value="ECO:0007669"/>
    <property type="project" value="InterPro"/>
</dbReference>
<evidence type="ECO:0000313" key="9">
    <source>
        <dbReference type="Proteomes" id="UP000639772"/>
    </source>
</evidence>
<dbReference type="InterPro" id="IPR013320">
    <property type="entry name" value="ConA-like_dom_sf"/>
</dbReference>
<dbReference type="Proteomes" id="UP000639772">
    <property type="component" value="Chromosome 11"/>
</dbReference>
<keyword evidence="6" id="KW-0964">Secreted</keyword>
<evidence type="ECO:0000313" key="8">
    <source>
        <dbReference type="EMBL" id="KAG0461967.1"/>
    </source>
</evidence>
<feature type="active site" description="Proton donor" evidence="5">
    <location>
        <position position="127"/>
    </location>
</feature>
<feature type="signal peptide" evidence="6">
    <location>
        <begin position="1"/>
        <end position="21"/>
    </location>
</feature>
<dbReference type="InterPro" id="IPR010713">
    <property type="entry name" value="XET_C"/>
</dbReference>
<proteinExistence type="inferred from homology"/>
<keyword evidence="2 6" id="KW-0378">Hydrolase</keyword>
<dbReference type="PIRSF" id="PIRSF005604">
    <property type="entry name" value="XET"/>
    <property type="match status" value="1"/>
</dbReference>
<evidence type="ECO:0000259" key="7">
    <source>
        <dbReference type="PROSITE" id="PS51762"/>
    </source>
</evidence>
<feature type="domain" description="GH16" evidence="7">
    <location>
        <begin position="17"/>
        <end position="239"/>
    </location>
</feature>
<dbReference type="PROSITE" id="PS51762">
    <property type="entry name" value="GH16_2"/>
    <property type="match status" value="1"/>
</dbReference>
<dbReference type="SUPFAM" id="SSF49899">
    <property type="entry name" value="Concanavalin A-like lectins/glucanases"/>
    <property type="match status" value="1"/>
</dbReference>
<dbReference type="GO" id="GO:0010411">
    <property type="term" value="P:xyloglucan metabolic process"/>
    <property type="evidence" value="ECO:0007669"/>
    <property type="project" value="InterPro"/>
</dbReference>
<evidence type="ECO:0000256" key="6">
    <source>
        <dbReference type="RuleBase" id="RU361120"/>
    </source>
</evidence>
<dbReference type="EC" id="2.4.1.207" evidence="6"/>
<dbReference type="EMBL" id="JADCNM010000011">
    <property type="protein sequence ID" value="KAG0461967.1"/>
    <property type="molecule type" value="Genomic_DNA"/>
</dbReference>
<keyword evidence="6" id="KW-0052">Apoplast</keyword>
<dbReference type="GO" id="GO:0048046">
    <property type="term" value="C:apoplast"/>
    <property type="evidence" value="ECO:0007669"/>
    <property type="project" value="UniProtKB-SubCell"/>
</dbReference>
<comment type="function">
    <text evidence="6">Catalyzes xyloglucan endohydrolysis (XEH) and/or endotransglycosylation (XET). Cleaves and religates xyloglucan polymers, an essential constituent of the primary cell wall, and thereby participates in cell wall construction of growing tissues.</text>
</comment>
<keyword evidence="3" id="KW-1015">Disulfide bond</keyword>
<dbReference type="AlphaFoldDB" id="A0A835Q5Z6"/>
<dbReference type="InterPro" id="IPR044791">
    <property type="entry name" value="Beta-glucanase/XTH"/>
</dbReference>
<keyword evidence="6" id="KW-0134">Cell wall</keyword>
<comment type="subcellular location">
    <subcellularLocation>
        <location evidence="6">Secreted</location>
        <location evidence="6">Cell wall</location>
    </subcellularLocation>
    <subcellularLocation>
        <location evidence="6">Secreted</location>
        <location evidence="6">Extracellular space</location>
        <location evidence="6">Apoplast</location>
    </subcellularLocation>
</comment>
<dbReference type="GO" id="GO:0071555">
    <property type="term" value="P:cell wall organization"/>
    <property type="evidence" value="ECO:0007669"/>
    <property type="project" value="UniProtKB-KW"/>
</dbReference>
<evidence type="ECO:0000256" key="2">
    <source>
        <dbReference type="ARBA" id="ARBA00022801"/>
    </source>
</evidence>
<dbReference type="InterPro" id="IPR016455">
    <property type="entry name" value="XTH"/>
</dbReference>
<name>A0A835Q5Z6_VANPL</name>
<comment type="caution">
    <text evidence="8">The sequence shown here is derived from an EMBL/GenBank/DDBJ whole genome shotgun (WGS) entry which is preliminary data.</text>
</comment>
<evidence type="ECO:0000256" key="3">
    <source>
        <dbReference type="ARBA" id="ARBA00023157"/>
    </source>
</evidence>
<keyword evidence="1 6" id="KW-0808">Transferase</keyword>
<evidence type="ECO:0000256" key="4">
    <source>
        <dbReference type="ARBA" id="ARBA00023295"/>
    </source>
</evidence>
<dbReference type="GO" id="GO:0016762">
    <property type="term" value="F:xyloglucan:xyloglucosyl transferase activity"/>
    <property type="evidence" value="ECO:0007669"/>
    <property type="project" value="UniProtKB-EC"/>
</dbReference>
<dbReference type="Pfam" id="PF06955">
    <property type="entry name" value="XET_C"/>
    <property type="match status" value="1"/>
</dbReference>
<organism evidence="8 9">
    <name type="scientific">Vanilla planifolia</name>
    <name type="common">Vanilla</name>
    <dbReference type="NCBI Taxonomy" id="51239"/>
    <lineage>
        <taxon>Eukaryota</taxon>
        <taxon>Viridiplantae</taxon>
        <taxon>Streptophyta</taxon>
        <taxon>Embryophyta</taxon>
        <taxon>Tracheophyta</taxon>
        <taxon>Spermatophyta</taxon>
        <taxon>Magnoliopsida</taxon>
        <taxon>Liliopsida</taxon>
        <taxon>Asparagales</taxon>
        <taxon>Orchidaceae</taxon>
        <taxon>Vanilloideae</taxon>
        <taxon>Vanilleae</taxon>
        <taxon>Vanilla</taxon>
    </lineage>
</organism>
<comment type="PTM">
    <text evidence="6">Contains at least one intrachain disulfide bond essential for its enzymatic activity.</text>
</comment>
<keyword evidence="4 6" id="KW-0326">Glycosidase</keyword>
<comment type="similarity">
    <text evidence="6">Belongs to the glycosyl hydrolase 16 family.</text>
</comment>